<evidence type="ECO:0000256" key="2">
    <source>
        <dbReference type="ARBA" id="ARBA00023315"/>
    </source>
</evidence>
<evidence type="ECO:0000256" key="1">
    <source>
        <dbReference type="ARBA" id="ARBA00022679"/>
    </source>
</evidence>
<dbReference type="AlphaFoldDB" id="A0A3P3XSV1"/>
<keyword evidence="1 4" id="KW-0808">Transferase</keyword>
<protein>
    <submittedName>
        <fullName evidence="4">Putative GCN5-related N-acetyltransferase</fullName>
    </submittedName>
</protein>
<accession>A0A3P3XSV1</accession>
<dbReference type="PROSITE" id="PS51186">
    <property type="entry name" value="GNAT"/>
    <property type="match status" value="1"/>
</dbReference>
<gene>
    <name evidence="4" type="ORF">SPIRO4BDMA_50664</name>
</gene>
<dbReference type="GO" id="GO:0008080">
    <property type="term" value="F:N-acetyltransferase activity"/>
    <property type="evidence" value="ECO:0007669"/>
    <property type="project" value="TreeGrafter"/>
</dbReference>
<sequence length="155" mass="18526">MALFRKADLEDFDAILPLKNEVHQKHVQAEPDFYRNLQNAITKEEYAQELQMHEVYVLEDNNKIIGYSFCYVMEIKDHPLILNQKIFFIDDYCVARREKRKGYGRAMFEELEKLAKAQGCTSIELNVWDFNEEAKTFYKSMQMRRTRIRMQKALG</sequence>
<feature type="domain" description="N-acetyltransferase" evidence="3">
    <location>
        <begin position="2"/>
        <end position="155"/>
    </location>
</feature>
<organism evidence="4">
    <name type="scientific">uncultured spirochete</name>
    <dbReference type="NCBI Taxonomy" id="156406"/>
    <lineage>
        <taxon>Bacteria</taxon>
        <taxon>Pseudomonadati</taxon>
        <taxon>Spirochaetota</taxon>
        <taxon>Spirochaetia</taxon>
        <taxon>Spirochaetales</taxon>
        <taxon>environmental samples</taxon>
    </lineage>
</organism>
<dbReference type="InterPro" id="IPR000182">
    <property type="entry name" value="GNAT_dom"/>
</dbReference>
<keyword evidence="2" id="KW-0012">Acyltransferase</keyword>
<proteinExistence type="predicted"/>
<dbReference type="PANTHER" id="PTHR10545:SF29">
    <property type="entry name" value="GH14572P-RELATED"/>
    <property type="match status" value="1"/>
</dbReference>
<dbReference type="InterPro" id="IPR051016">
    <property type="entry name" value="Diverse_Substrate_AcTransf"/>
</dbReference>
<dbReference type="Pfam" id="PF00583">
    <property type="entry name" value="Acetyltransf_1"/>
    <property type="match status" value="1"/>
</dbReference>
<dbReference type="SUPFAM" id="SSF55729">
    <property type="entry name" value="Acyl-CoA N-acyltransferases (Nat)"/>
    <property type="match status" value="1"/>
</dbReference>
<dbReference type="PANTHER" id="PTHR10545">
    <property type="entry name" value="DIAMINE N-ACETYLTRANSFERASE"/>
    <property type="match status" value="1"/>
</dbReference>
<evidence type="ECO:0000259" key="3">
    <source>
        <dbReference type="PROSITE" id="PS51186"/>
    </source>
</evidence>
<name>A0A3P3XSV1_9SPIR</name>
<reference evidence="4" key="1">
    <citation type="submission" date="2017-02" db="EMBL/GenBank/DDBJ databases">
        <authorList>
            <person name="Regsiter A."/>
            <person name="William W."/>
        </authorList>
    </citation>
    <scope>NUCLEOTIDE SEQUENCE</scope>
    <source>
        <strain evidence="4">BdmA 4</strain>
    </source>
</reference>
<dbReference type="CDD" id="cd04301">
    <property type="entry name" value="NAT_SF"/>
    <property type="match status" value="1"/>
</dbReference>
<evidence type="ECO:0000313" key="4">
    <source>
        <dbReference type="EMBL" id="SLM19149.1"/>
    </source>
</evidence>
<dbReference type="EMBL" id="FWDO01000005">
    <property type="protein sequence ID" value="SLM19149.1"/>
    <property type="molecule type" value="Genomic_DNA"/>
</dbReference>
<dbReference type="Gene3D" id="3.40.630.30">
    <property type="match status" value="1"/>
</dbReference>
<dbReference type="InterPro" id="IPR016181">
    <property type="entry name" value="Acyl_CoA_acyltransferase"/>
</dbReference>